<name>A0A8F9TW83_9BACT</name>
<organism evidence="1 2">
    <name type="scientific">Horticoccus luteus</name>
    <dbReference type="NCBI Taxonomy" id="2862869"/>
    <lineage>
        <taxon>Bacteria</taxon>
        <taxon>Pseudomonadati</taxon>
        <taxon>Verrucomicrobiota</taxon>
        <taxon>Opitutia</taxon>
        <taxon>Opitutales</taxon>
        <taxon>Opitutaceae</taxon>
        <taxon>Horticoccus</taxon>
    </lineage>
</organism>
<dbReference type="AlphaFoldDB" id="A0A8F9TW83"/>
<reference evidence="1" key="1">
    <citation type="submission" date="2021-08" db="EMBL/GenBank/DDBJ databases">
        <title>Genome of a novel bacterium of the phylum Verrucomicrobia, Oleiharenicola sp. KSB-15.</title>
        <authorList>
            <person name="Chung J.-H."/>
            <person name="Ahn J.-H."/>
            <person name="Yoon Y."/>
            <person name="Kim D.-Y."/>
            <person name="An S.-H."/>
            <person name="Park I."/>
            <person name="Yeon J."/>
        </authorList>
    </citation>
    <scope>NUCLEOTIDE SEQUENCE</scope>
    <source>
        <strain evidence="1">KSB-15</strain>
    </source>
</reference>
<dbReference type="KEGG" id="ole:K0B96_15605"/>
<accession>A0A8F9TW83</accession>
<proteinExistence type="predicted"/>
<dbReference type="RefSeq" id="WP_220161811.1">
    <property type="nucleotide sequence ID" value="NZ_CP080507.1"/>
</dbReference>
<evidence type="ECO:0000313" key="1">
    <source>
        <dbReference type="EMBL" id="QYM78707.1"/>
    </source>
</evidence>
<evidence type="ECO:0000313" key="2">
    <source>
        <dbReference type="Proteomes" id="UP000825051"/>
    </source>
</evidence>
<dbReference type="Proteomes" id="UP000825051">
    <property type="component" value="Chromosome"/>
</dbReference>
<protein>
    <submittedName>
        <fullName evidence="1">Uncharacterized protein</fullName>
    </submittedName>
</protein>
<gene>
    <name evidence="1" type="ORF">K0B96_15605</name>
</gene>
<dbReference type="EMBL" id="CP080507">
    <property type="protein sequence ID" value="QYM78707.1"/>
    <property type="molecule type" value="Genomic_DNA"/>
</dbReference>
<keyword evidence="2" id="KW-1185">Reference proteome</keyword>
<sequence length="51" mass="5774">MLLDAAREFVDASHAPALVACWDAFDEALIWQPPVALFTVAFSWQRTLERP</sequence>